<dbReference type="Proteomes" id="UP000266258">
    <property type="component" value="Unassembled WGS sequence"/>
</dbReference>
<dbReference type="SUPFAM" id="SSF117130">
    <property type="entry name" value="CsrA-like"/>
    <property type="match status" value="1"/>
</dbReference>
<dbReference type="GO" id="GO:0006402">
    <property type="term" value="P:mRNA catabolic process"/>
    <property type="evidence" value="ECO:0007669"/>
    <property type="project" value="InterPro"/>
</dbReference>
<dbReference type="RefSeq" id="WP_119496849.1">
    <property type="nucleotide sequence ID" value="NZ_NRJH01000023.1"/>
</dbReference>
<keyword evidence="2" id="KW-1185">Reference proteome</keyword>
<dbReference type="EMBL" id="NRJH01000023">
    <property type="protein sequence ID" value="RIY33024.1"/>
    <property type="molecule type" value="Genomic_DNA"/>
</dbReference>
<dbReference type="InterPro" id="IPR036107">
    <property type="entry name" value="CsrA_sf"/>
</dbReference>
<comment type="caution">
    <text evidence="1">The sequence shown here is derived from an EMBL/GenBank/DDBJ whole genome shotgun (WGS) entry which is preliminary data.</text>
</comment>
<dbReference type="OrthoDB" id="5690663at2"/>
<name>A0A3A1YA51_9GAMM</name>
<proteinExistence type="predicted"/>
<organism evidence="1 2">
    <name type="scientific">Psittacicella melopsittaci</name>
    <dbReference type="NCBI Taxonomy" id="2028576"/>
    <lineage>
        <taxon>Bacteria</taxon>
        <taxon>Pseudomonadati</taxon>
        <taxon>Pseudomonadota</taxon>
        <taxon>Gammaproteobacteria</taxon>
        <taxon>Pasteurellales</taxon>
        <taxon>Psittacicellaceae</taxon>
        <taxon>Psittacicella</taxon>
    </lineage>
</organism>
<reference evidence="1 2" key="1">
    <citation type="submission" date="2017-08" db="EMBL/GenBank/DDBJ databases">
        <title>Reclassification of Bisgaard taxon 37 and 44.</title>
        <authorList>
            <person name="Christensen H."/>
        </authorList>
    </citation>
    <scope>NUCLEOTIDE SEQUENCE [LARGE SCALE GENOMIC DNA]</scope>
    <source>
        <strain evidence="1 2">B96_4</strain>
    </source>
</reference>
<dbReference type="GO" id="GO:0006109">
    <property type="term" value="P:regulation of carbohydrate metabolic process"/>
    <property type="evidence" value="ECO:0007669"/>
    <property type="project" value="InterPro"/>
</dbReference>
<dbReference type="AlphaFoldDB" id="A0A3A1YA51"/>
<sequence length="60" mass="6660">MAKLLIKRKVGQRIRINADIEIIVAKTSSKSVNIVVCSPNNNLVTIVDDKTIEKEKEPGK</sequence>
<evidence type="ECO:0000313" key="2">
    <source>
        <dbReference type="Proteomes" id="UP000266258"/>
    </source>
</evidence>
<evidence type="ECO:0000313" key="1">
    <source>
        <dbReference type="EMBL" id="RIY33024.1"/>
    </source>
</evidence>
<dbReference type="Gene3D" id="2.60.40.4380">
    <property type="entry name" value="Translational regulator CsrA"/>
    <property type="match status" value="1"/>
</dbReference>
<evidence type="ECO:0008006" key="3">
    <source>
        <dbReference type="Google" id="ProtNLM"/>
    </source>
</evidence>
<protein>
    <recommendedName>
        <fullName evidence="3">Carbon storage regulator</fullName>
    </recommendedName>
</protein>
<gene>
    <name evidence="1" type="ORF">CJP74_03320</name>
</gene>
<accession>A0A3A1YA51</accession>
<dbReference type="GO" id="GO:0003723">
    <property type="term" value="F:RNA binding"/>
    <property type="evidence" value="ECO:0007669"/>
    <property type="project" value="InterPro"/>
</dbReference>